<sequence>MHTREKLTIYIHKMNDMNCVKHKKTADKSILQKNQYSCSVLRKRKSYLLLYFVIVGTNPFHLKTQN</sequence>
<dbReference type="AlphaFoldDB" id="A0A0E9PMC2"/>
<reference evidence="1" key="1">
    <citation type="submission" date="2014-11" db="EMBL/GenBank/DDBJ databases">
        <authorList>
            <person name="Amaro Gonzalez C."/>
        </authorList>
    </citation>
    <scope>NUCLEOTIDE SEQUENCE</scope>
</reference>
<accession>A0A0E9PMC2</accession>
<dbReference type="EMBL" id="GBXM01102908">
    <property type="protein sequence ID" value="JAH05669.1"/>
    <property type="molecule type" value="Transcribed_RNA"/>
</dbReference>
<organism evidence="1">
    <name type="scientific">Anguilla anguilla</name>
    <name type="common">European freshwater eel</name>
    <name type="synonym">Muraena anguilla</name>
    <dbReference type="NCBI Taxonomy" id="7936"/>
    <lineage>
        <taxon>Eukaryota</taxon>
        <taxon>Metazoa</taxon>
        <taxon>Chordata</taxon>
        <taxon>Craniata</taxon>
        <taxon>Vertebrata</taxon>
        <taxon>Euteleostomi</taxon>
        <taxon>Actinopterygii</taxon>
        <taxon>Neopterygii</taxon>
        <taxon>Teleostei</taxon>
        <taxon>Anguilliformes</taxon>
        <taxon>Anguillidae</taxon>
        <taxon>Anguilla</taxon>
    </lineage>
</organism>
<reference evidence="1" key="2">
    <citation type="journal article" date="2015" name="Fish Shellfish Immunol.">
        <title>Early steps in the European eel (Anguilla anguilla)-Vibrio vulnificus interaction in the gills: Role of the RtxA13 toxin.</title>
        <authorList>
            <person name="Callol A."/>
            <person name="Pajuelo D."/>
            <person name="Ebbesson L."/>
            <person name="Teles M."/>
            <person name="MacKenzie S."/>
            <person name="Amaro C."/>
        </authorList>
    </citation>
    <scope>NUCLEOTIDE SEQUENCE</scope>
</reference>
<protein>
    <submittedName>
        <fullName evidence="1">Uncharacterized protein</fullName>
    </submittedName>
</protein>
<proteinExistence type="predicted"/>
<evidence type="ECO:0000313" key="1">
    <source>
        <dbReference type="EMBL" id="JAH05669.1"/>
    </source>
</evidence>
<name>A0A0E9PMC2_ANGAN</name>